<evidence type="ECO:0000313" key="5">
    <source>
        <dbReference type="Proteomes" id="UP001229773"/>
    </source>
</evidence>
<reference evidence="4 5" key="1">
    <citation type="submission" date="2023-08" db="EMBL/GenBank/DDBJ databases">
        <title>Complete genome sequences of 12 bacterial strains from the honey bee gut, resolved with long-read nanopore sequencing.</title>
        <authorList>
            <person name="Kwong W.K."/>
            <person name="Acheampong S."/>
            <person name="Polat M.F."/>
        </authorList>
    </citation>
    <scope>NUCLEOTIDE SEQUENCE [LARGE SCALE GENOMIC DNA]</scope>
    <source>
        <strain evidence="5">wkB9</strain>
    </source>
</reference>
<evidence type="ECO:0000259" key="3">
    <source>
        <dbReference type="Pfam" id="PF06381"/>
    </source>
</evidence>
<evidence type="ECO:0000256" key="1">
    <source>
        <dbReference type="SAM" id="Coils"/>
    </source>
</evidence>
<accession>A0ABD7Z469</accession>
<feature type="compositionally biased region" description="Polar residues" evidence="2">
    <location>
        <begin position="502"/>
        <end position="517"/>
    </location>
</feature>
<dbReference type="Pfam" id="PF06381">
    <property type="entry name" value="Phage_portal_3"/>
    <property type="match status" value="1"/>
</dbReference>
<sequence>MMKFWKRNKLRERELAAQEEANRLKKLELEARHKQSMANERAIAFMQEMQSANTPPQGYQMPDIPAGVVPKGRKPAIAQDSLTSSYAFDINAPHFYPCFIGYQALASMSQSTDYRCVYEATAQEMTRTWGEVKVANDSNDKDCRDKIKSIEARMDALNIRELMRHHIENEMIFGRSQIFINIKGHENQKDIPLLIDKAVLGKGCLKGLKLIEPIWTTPSFYNASDATAADFFKPSKWFVMGEEVHADRLLTLVMRPVTDMLKPAYNFSGISMLQLMQPYVERWQRTVDSVSELIHSFSLTGIKTDMSNILAGGDDGVTQLLRRSKLFSQLRGNQNLMLLDNDNEEFFQFNTPLSTLDNLLQKSQEQMAAPSRTPLVKLLGITPSGLNASSDGEIQVYHEYISGMQEAHLLPQLTAIIKLIQLDLFGEIDPQIVFVFKPLEQLNKEQEANTDKVKAERDNALISAGVLSQEEVRARLAKDESGDYSGIDVEDVPEQPQWDFNHGNNQEEAYNTAGTMA</sequence>
<dbReference type="GeneID" id="32538189"/>
<feature type="coiled-coil region" evidence="1">
    <location>
        <begin position="7"/>
        <end position="37"/>
    </location>
</feature>
<evidence type="ECO:0000256" key="2">
    <source>
        <dbReference type="SAM" id="MobiDB-lite"/>
    </source>
</evidence>
<dbReference type="InterPro" id="IPR024459">
    <property type="entry name" value="Acb1-like_N"/>
</dbReference>
<dbReference type="RefSeq" id="WP_025330122.1">
    <property type="nucleotide sequence ID" value="NZ_CP132375.1"/>
</dbReference>
<dbReference type="Proteomes" id="UP001229773">
    <property type="component" value="Chromosome"/>
</dbReference>
<organism evidence="4 5">
    <name type="scientific">Snodgrassella alvi</name>
    <dbReference type="NCBI Taxonomy" id="1196083"/>
    <lineage>
        <taxon>Bacteria</taxon>
        <taxon>Pseudomonadati</taxon>
        <taxon>Pseudomonadota</taxon>
        <taxon>Betaproteobacteria</taxon>
        <taxon>Neisseriales</taxon>
        <taxon>Neisseriaceae</taxon>
        <taxon>Snodgrassella</taxon>
    </lineage>
</organism>
<evidence type="ECO:0000313" key="4">
    <source>
        <dbReference type="EMBL" id="WLS99169.1"/>
    </source>
</evidence>
<proteinExistence type="predicted"/>
<name>A0ABD7Z469_9NEIS</name>
<feature type="region of interest" description="Disordered" evidence="2">
    <location>
        <begin position="483"/>
        <end position="517"/>
    </location>
</feature>
<feature type="domain" description="Anti-CBASS protein Acb1-like N-terminal" evidence="3">
    <location>
        <begin position="102"/>
        <end position="459"/>
    </location>
</feature>
<dbReference type="EMBL" id="CP132375">
    <property type="protein sequence ID" value="WLS99169.1"/>
    <property type="molecule type" value="Genomic_DNA"/>
</dbReference>
<dbReference type="AlphaFoldDB" id="A0ABD7Z469"/>
<keyword evidence="1" id="KW-0175">Coiled coil</keyword>
<gene>
    <name evidence="4" type="ORF">RAM05_04020</name>
</gene>
<protein>
    <submittedName>
        <fullName evidence="4">DUF1073 domain-containing protein</fullName>
    </submittedName>
</protein>